<dbReference type="GO" id="GO:0001510">
    <property type="term" value="P:RNA methylation"/>
    <property type="evidence" value="ECO:0007669"/>
    <property type="project" value="InterPro"/>
</dbReference>
<dbReference type="InterPro" id="IPR006027">
    <property type="entry name" value="NusB_RsmB_TIM44"/>
</dbReference>
<dbReference type="GO" id="GO:0006355">
    <property type="term" value="P:regulation of DNA-templated transcription"/>
    <property type="evidence" value="ECO:0007669"/>
    <property type="project" value="InterPro"/>
</dbReference>
<dbReference type="GO" id="GO:0003723">
    <property type="term" value="F:RNA binding"/>
    <property type="evidence" value="ECO:0007669"/>
    <property type="project" value="UniProtKB-UniRule"/>
</dbReference>
<dbReference type="Gene3D" id="3.40.50.150">
    <property type="entry name" value="Vaccinia Virus protein VP39"/>
    <property type="match status" value="1"/>
</dbReference>
<sequence length="495" mass="52266">MPDRPDRPTGGGPRRRSVTTPAQRTRRAEPTRFAAFQLLRAVADGAYANLEMPRIIRQRALGPRDAAFATELAFGTVRWQGLYDAVIAVAADRPVERIDPEILDVLRLGVHQLLGMRVPAHAAADQTVGLARTVVGQGASGLVNAVLRRTSERSLEEWTEAVTPAGGGVPALAVRHSHPEWVVTAIRAALLGHARATADTVDAELSALLAADNVPPQVHLVARPGLVGVDELAADADAEPSPASAVGVRLRSGDPGRIAAVRDGRAAVQDEGSQHVALALAAVEVGPEVPARWLDMCAGPGGKAGVLAALALEAGADLTAVEVTPHRAALVRSTLTRLTARAEAAGRSVEVRTADGREIGDDEPGRYGRVLVDAPCTGLGALRRRPEARWRRQPADLATLGPLQRALLASALDAVAPGGVVAYSTCSPHVAETRFVVSDVLKKRDDVEVVDARPYLRDAAGEQLPELGDGPYVQLWPHVHGTDAMFLALLRKRPS</sequence>
<dbReference type="AlphaFoldDB" id="A0A2N3YNC2"/>
<dbReference type="Proteomes" id="UP000233781">
    <property type="component" value="Unassembled WGS sequence"/>
</dbReference>
<name>A0A2N3YNC2_9MICO</name>
<feature type="binding site" evidence="5">
    <location>
        <position position="355"/>
    </location>
    <ligand>
        <name>S-adenosyl-L-methionine</name>
        <dbReference type="ChEBI" id="CHEBI:59789"/>
    </ligand>
</feature>
<dbReference type="InterPro" id="IPR023267">
    <property type="entry name" value="RCMT"/>
</dbReference>
<dbReference type="Pfam" id="PF01029">
    <property type="entry name" value="NusB"/>
    <property type="match status" value="1"/>
</dbReference>
<dbReference type="InterPro" id="IPR001678">
    <property type="entry name" value="MeTrfase_RsmB-F_NOP2_dom"/>
</dbReference>
<dbReference type="Pfam" id="PF01189">
    <property type="entry name" value="Methyltr_RsmB-F"/>
    <property type="match status" value="1"/>
</dbReference>
<keyword evidence="1 5" id="KW-0489">Methyltransferase</keyword>
<accession>A0A2N3YNC2</accession>
<evidence type="ECO:0000256" key="6">
    <source>
        <dbReference type="SAM" id="MobiDB-lite"/>
    </source>
</evidence>
<dbReference type="SUPFAM" id="SSF48013">
    <property type="entry name" value="NusB-like"/>
    <property type="match status" value="1"/>
</dbReference>
<evidence type="ECO:0000313" key="8">
    <source>
        <dbReference type="EMBL" id="PKW28360.1"/>
    </source>
</evidence>
<dbReference type="GO" id="GO:0008173">
    <property type="term" value="F:RNA methyltransferase activity"/>
    <property type="evidence" value="ECO:0007669"/>
    <property type="project" value="InterPro"/>
</dbReference>
<keyword evidence="3 5" id="KW-0949">S-adenosyl-L-methionine</keyword>
<feature type="binding site" evidence="5">
    <location>
        <position position="322"/>
    </location>
    <ligand>
        <name>S-adenosyl-L-methionine</name>
        <dbReference type="ChEBI" id="CHEBI:59789"/>
    </ligand>
</feature>
<dbReference type="SUPFAM" id="SSF53335">
    <property type="entry name" value="S-adenosyl-L-methionine-dependent methyltransferases"/>
    <property type="match status" value="1"/>
</dbReference>
<evidence type="ECO:0000256" key="4">
    <source>
        <dbReference type="ARBA" id="ARBA00022884"/>
    </source>
</evidence>
<dbReference type="PANTHER" id="PTHR22807">
    <property type="entry name" value="NOP2 YEAST -RELATED NOL1/NOP2/FMU SUN DOMAIN-CONTAINING"/>
    <property type="match status" value="1"/>
</dbReference>
<feature type="binding site" evidence="5">
    <location>
        <position position="373"/>
    </location>
    <ligand>
        <name>S-adenosyl-L-methionine</name>
        <dbReference type="ChEBI" id="CHEBI:59789"/>
    </ligand>
</feature>
<evidence type="ECO:0000256" key="5">
    <source>
        <dbReference type="PROSITE-ProRule" id="PRU01023"/>
    </source>
</evidence>
<dbReference type="InterPro" id="IPR029063">
    <property type="entry name" value="SAM-dependent_MTases_sf"/>
</dbReference>
<dbReference type="PRINTS" id="PR02008">
    <property type="entry name" value="RCMTFAMILY"/>
</dbReference>
<evidence type="ECO:0000256" key="3">
    <source>
        <dbReference type="ARBA" id="ARBA00022691"/>
    </source>
</evidence>
<keyword evidence="2 5" id="KW-0808">Transferase</keyword>
<feature type="active site" description="Nucleophile" evidence="5">
    <location>
        <position position="426"/>
    </location>
</feature>
<proteinExistence type="inferred from homology"/>
<dbReference type="InterPro" id="IPR049560">
    <property type="entry name" value="MeTrfase_RsmB-F_NOP2_cat"/>
</dbReference>
<evidence type="ECO:0000256" key="1">
    <source>
        <dbReference type="ARBA" id="ARBA00022603"/>
    </source>
</evidence>
<dbReference type="EMBL" id="PJNE01000001">
    <property type="protein sequence ID" value="PKW28360.1"/>
    <property type="molecule type" value="Genomic_DNA"/>
</dbReference>
<feature type="domain" description="SAM-dependent MTase RsmB/NOP-type" evidence="7">
    <location>
        <begin position="193"/>
        <end position="493"/>
    </location>
</feature>
<reference evidence="8 9" key="1">
    <citation type="submission" date="2017-12" db="EMBL/GenBank/DDBJ databases">
        <title>Sequencing the genomes of 1000 Actinobacteria strains.</title>
        <authorList>
            <person name="Klenk H.-P."/>
        </authorList>
    </citation>
    <scope>NUCLEOTIDE SEQUENCE [LARGE SCALE GENOMIC DNA]</scope>
    <source>
        <strain evidence="8 9">DSM 12806</strain>
    </source>
</reference>
<evidence type="ECO:0000313" key="9">
    <source>
        <dbReference type="Proteomes" id="UP000233781"/>
    </source>
</evidence>
<dbReference type="PROSITE" id="PS51686">
    <property type="entry name" value="SAM_MT_RSMB_NOP"/>
    <property type="match status" value="1"/>
</dbReference>
<dbReference type="RefSeq" id="WP_101396986.1">
    <property type="nucleotide sequence ID" value="NZ_PJNE01000001.1"/>
</dbReference>
<dbReference type="InterPro" id="IPR035926">
    <property type="entry name" value="NusB-like_sf"/>
</dbReference>
<dbReference type="OrthoDB" id="9810297at2"/>
<comment type="caution">
    <text evidence="8">The sequence shown here is derived from an EMBL/GenBank/DDBJ whole genome shotgun (WGS) entry which is preliminary data.</text>
</comment>
<dbReference type="Gene3D" id="1.10.940.10">
    <property type="entry name" value="NusB-like"/>
    <property type="match status" value="1"/>
</dbReference>
<evidence type="ECO:0000256" key="2">
    <source>
        <dbReference type="ARBA" id="ARBA00022679"/>
    </source>
</evidence>
<comment type="similarity">
    <text evidence="5">Belongs to the class I-like SAM-binding methyltransferase superfamily. RsmB/NOP family.</text>
</comment>
<feature type="region of interest" description="Disordered" evidence="6">
    <location>
        <begin position="1"/>
        <end position="27"/>
    </location>
</feature>
<gene>
    <name evidence="8" type="ORF">ATL31_3226</name>
</gene>
<keyword evidence="4 5" id="KW-0694">RNA-binding</keyword>
<feature type="binding site" evidence="5">
    <location>
        <begin position="297"/>
        <end position="303"/>
    </location>
    <ligand>
        <name>S-adenosyl-L-methionine</name>
        <dbReference type="ChEBI" id="CHEBI:59789"/>
    </ligand>
</feature>
<protein>
    <submittedName>
        <fullName evidence="8">16S rRNA (Cytosine967-C5)-methyltransferase</fullName>
    </submittedName>
</protein>
<organism evidence="8 9">
    <name type="scientific">Phycicoccus duodecadis</name>
    <dbReference type="NCBI Taxonomy" id="173053"/>
    <lineage>
        <taxon>Bacteria</taxon>
        <taxon>Bacillati</taxon>
        <taxon>Actinomycetota</taxon>
        <taxon>Actinomycetes</taxon>
        <taxon>Micrococcales</taxon>
        <taxon>Intrasporangiaceae</taxon>
        <taxon>Phycicoccus</taxon>
    </lineage>
</organism>
<keyword evidence="9" id="KW-1185">Reference proteome</keyword>
<dbReference type="PANTHER" id="PTHR22807:SF53">
    <property type="entry name" value="RIBOSOMAL RNA SMALL SUBUNIT METHYLTRANSFERASE B-RELATED"/>
    <property type="match status" value="1"/>
</dbReference>
<evidence type="ECO:0000259" key="7">
    <source>
        <dbReference type="PROSITE" id="PS51686"/>
    </source>
</evidence>